<gene>
    <name evidence="1" type="ORF">I2H36_19415</name>
</gene>
<organism evidence="1 2">
    <name type="scientific">Microvirga terrestris</name>
    <dbReference type="NCBI Taxonomy" id="2791024"/>
    <lineage>
        <taxon>Bacteria</taxon>
        <taxon>Pseudomonadati</taxon>
        <taxon>Pseudomonadota</taxon>
        <taxon>Alphaproteobacteria</taxon>
        <taxon>Hyphomicrobiales</taxon>
        <taxon>Methylobacteriaceae</taxon>
        <taxon>Microvirga</taxon>
    </lineage>
</organism>
<dbReference type="EMBL" id="JADQDN010000018">
    <property type="protein sequence ID" value="MBF9198203.1"/>
    <property type="molecule type" value="Genomic_DNA"/>
</dbReference>
<protein>
    <submittedName>
        <fullName evidence="1">Uncharacterized protein</fullName>
    </submittedName>
</protein>
<dbReference type="Proteomes" id="UP000611708">
    <property type="component" value="Unassembled WGS sequence"/>
</dbReference>
<comment type="caution">
    <text evidence="1">The sequence shown here is derived from an EMBL/GenBank/DDBJ whole genome shotgun (WGS) entry which is preliminary data.</text>
</comment>
<evidence type="ECO:0000313" key="2">
    <source>
        <dbReference type="Proteomes" id="UP000611708"/>
    </source>
</evidence>
<dbReference type="RefSeq" id="WP_196265550.1">
    <property type="nucleotide sequence ID" value="NZ_JADQDN010000018.1"/>
</dbReference>
<keyword evidence="2" id="KW-1185">Reference proteome</keyword>
<sequence>MDAALLISMDYRFRATSCSTLHRWLRLEQMPALGMPDANGLWKRPCRIKNAVNPSREGHVMEYEIEAVARALYSAEDDAQVWDYEPEIIKDEFRKYAQTALALLAQRRRQERFDSQAVAFPYAA</sequence>
<reference evidence="1 2" key="1">
    <citation type="submission" date="2020-11" db="EMBL/GenBank/DDBJ databases">
        <authorList>
            <person name="Kim M.K."/>
        </authorList>
    </citation>
    <scope>NUCLEOTIDE SEQUENCE [LARGE SCALE GENOMIC DNA]</scope>
    <source>
        <strain evidence="1 2">BT290</strain>
    </source>
</reference>
<proteinExistence type="predicted"/>
<name>A0ABS0HXI9_9HYPH</name>
<evidence type="ECO:0000313" key="1">
    <source>
        <dbReference type="EMBL" id="MBF9198203.1"/>
    </source>
</evidence>
<accession>A0ABS0HXI9</accession>